<dbReference type="InterPro" id="IPR015661">
    <property type="entry name" value="Bub1/Mad3"/>
</dbReference>
<protein>
    <submittedName>
        <fullName evidence="3">Mad3/BUB1 homology region 1-domain-containing protein</fullName>
    </submittedName>
</protein>
<organism evidence="3 4">
    <name type="scientific">Schizophyllum amplum</name>
    <dbReference type="NCBI Taxonomy" id="97359"/>
    <lineage>
        <taxon>Eukaryota</taxon>
        <taxon>Fungi</taxon>
        <taxon>Dikarya</taxon>
        <taxon>Basidiomycota</taxon>
        <taxon>Agaricomycotina</taxon>
        <taxon>Agaricomycetes</taxon>
        <taxon>Agaricomycetidae</taxon>
        <taxon>Agaricales</taxon>
        <taxon>Schizophyllaceae</taxon>
        <taxon>Schizophyllum</taxon>
    </lineage>
</organism>
<dbReference type="InterPro" id="IPR013212">
    <property type="entry name" value="Mad3/Bub1_I"/>
</dbReference>
<dbReference type="PANTHER" id="PTHR14030:SF4">
    <property type="entry name" value="BUB1 KINASE, ISOFORM A-RELATED"/>
    <property type="match status" value="1"/>
</dbReference>
<dbReference type="FunFam" id="1.25.40.430:FF:000003">
    <property type="entry name" value="Checkpoint serine/threonine-protein kinase BUB1"/>
    <property type="match status" value="1"/>
</dbReference>
<feature type="region of interest" description="Disordered" evidence="1">
    <location>
        <begin position="348"/>
        <end position="412"/>
    </location>
</feature>
<dbReference type="GO" id="GO:0007094">
    <property type="term" value="P:mitotic spindle assembly checkpoint signaling"/>
    <property type="evidence" value="ECO:0007669"/>
    <property type="project" value="InterPro"/>
</dbReference>
<dbReference type="Gene3D" id="1.25.40.430">
    <property type="match status" value="1"/>
</dbReference>
<feature type="domain" description="BUB1 N-terminal" evidence="2">
    <location>
        <begin position="66"/>
        <end position="226"/>
    </location>
</feature>
<proteinExistence type="predicted"/>
<dbReference type="SMART" id="SM00777">
    <property type="entry name" value="Mad3_BUB1_I"/>
    <property type="match status" value="1"/>
</dbReference>
<evidence type="ECO:0000259" key="2">
    <source>
        <dbReference type="PROSITE" id="PS51489"/>
    </source>
</evidence>
<dbReference type="AlphaFoldDB" id="A0A550CBN7"/>
<dbReference type="OrthoDB" id="248495at2759"/>
<dbReference type="PROSITE" id="PS51489">
    <property type="entry name" value="BUB1_N"/>
    <property type="match status" value="1"/>
</dbReference>
<dbReference type="GO" id="GO:0051754">
    <property type="term" value="P:meiotic sister chromatid cohesion, centromeric"/>
    <property type="evidence" value="ECO:0007669"/>
    <property type="project" value="TreeGrafter"/>
</dbReference>
<feature type="compositionally biased region" description="Low complexity" evidence="1">
    <location>
        <begin position="221"/>
        <end position="257"/>
    </location>
</feature>
<comment type="caution">
    <text evidence="3">The sequence shown here is derived from an EMBL/GenBank/DDBJ whole genome shotgun (WGS) entry which is preliminary data.</text>
</comment>
<dbReference type="GO" id="GO:0032991">
    <property type="term" value="C:protein-containing complex"/>
    <property type="evidence" value="ECO:0007669"/>
    <property type="project" value="UniProtKB-ARBA"/>
</dbReference>
<dbReference type="EMBL" id="VDMD01000013">
    <property type="protein sequence ID" value="TRM62221.1"/>
    <property type="molecule type" value="Genomic_DNA"/>
</dbReference>
<feature type="compositionally biased region" description="Basic and acidic residues" evidence="1">
    <location>
        <begin position="384"/>
        <end position="400"/>
    </location>
</feature>
<name>A0A550CBN7_9AGAR</name>
<dbReference type="GO" id="GO:0005634">
    <property type="term" value="C:nucleus"/>
    <property type="evidence" value="ECO:0007669"/>
    <property type="project" value="TreeGrafter"/>
</dbReference>
<feature type="region of interest" description="Disordered" evidence="1">
    <location>
        <begin position="214"/>
        <end position="335"/>
    </location>
</feature>
<reference evidence="3 4" key="1">
    <citation type="journal article" date="2019" name="New Phytol.">
        <title>Comparative genomics reveals unique wood-decay strategies and fruiting body development in the Schizophyllaceae.</title>
        <authorList>
            <person name="Almasi E."/>
            <person name="Sahu N."/>
            <person name="Krizsan K."/>
            <person name="Balint B."/>
            <person name="Kovacs G.M."/>
            <person name="Kiss B."/>
            <person name="Cseklye J."/>
            <person name="Drula E."/>
            <person name="Henrissat B."/>
            <person name="Nagy I."/>
            <person name="Chovatia M."/>
            <person name="Adam C."/>
            <person name="LaButti K."/>
            <person name="Lipzen A."/>
            <person name="Riley R."/>
            <person name="Grigoriev I.V."/>
            <person name="Nagy L.G."/>
        </authorList>
    </citation>
    <scope>NUCLEOTIDE SEQUENCE [LARGE SCALE GENOMIC DNA]</scope>
    <source>
        <strain evidence="3 4">NL-1724</strain>
    </source>
</reference>
<accession>A0A550CBN7</accession>
<dbReference type="STRING" id="97359.A0A550CBN7"/>
<dbReference type="Pfam" id="PF08311">
    <property type="entry name" value="Mad3_BUB1_I"/>
    <property type="match status" value="1"/>
</dbReference>
<gene>
    <name evidence="3" type="ORF">BD626DRAFT_498517</name>
</gene>
<dbReference type="GO" id="GO:0004672">
    <property type="term" value="F:protein kinase activity"/>
    <property type="evidence" value="ECO:0007669"/>
    <property type="project" value="TreeGrafter"/>
</dbReference>
<evidence type="ECO:0000313" key="3">
    <source>
        <dbReference type="EMBL" id="TRM62221.1"/>
    </source>
</evidence>
<sequence length="412" mass="45304">MPQDIEDDVFQDSGPEIVDCDTLEAHKENIQRLVSGRKVTALSSALATPHAHREAKLAATRHRLRMNIQVALEDEDDDPLEAYCRLVNWTVENYPEGHNAESGLLELLEEATRALKDDRDGRWRGEMKYLKLWLLYASFVNKPTTIYKFLLANEIGTDIALLYEEYAAVLERDGRRKAADEVYLLGMARRAQPLDHLKSRHHEFQKRMMCAAMAPPPEAPVPAANSSRRTALATSSSSKSTAPLASSPANAPSTSRTNATIRPFVDPAGAAEPSTSTNPWPELGGRKERVKENVPAKKKLAESTLRQSSRTKRPAAGPSIVPFRDPEPGAMSPPIVPYVDAVGEVPQTPKITPYRDESINTSPRSGPAPGSVMKPKPTSARTATHSEAEALRKDPLKNYGEEGVGFAEDEVE</sequence>
<evidence type="ECO:0000256" key="1">
    <source>
        <dbReference type="SAM" id="MobiDB-lite"/>
    </source>
</evidence>
<dbReference type="PANTHER" id="PTHR14030">
    <property type="entry name" value="MITOTIC CHECKPOINT SERINE/THREONINE-PROTEIN KINASE BUB1"/>
    <property type="match status" value="1"/>
</dbReference>
<evidence type="ECO:0000313" key="4">
    <source>
        <dbReference type="Proteomes" id="UP000320762"/>
    </source>
</evidence>
<dbReference type="Proteomes" id="UP000320762">
    <property type="component" value="Unassembled WGS sequence"/>
</dbReference>
<feature type="compositionally biased region" description="Basic and acidic residues" evidence="1">
    <location>
        <begin position="284"/>
        <end position="301"/>
    </location>
</feature>
<keyword evidence="4" id="KW-1185">Reference proteome</keyword>